<dbReference type="EMBL" id="WNBW01000003">
    <property type="protein sequence ID" value="MTU03951.1"/>
    <property type="molecule type" value="Genomic_DNA"/>
</dbReference>
<name>A0A7X3BVL3_9FIRM</name>
<reference evidence="3 4" key="1">
    <citation type="journal article" date="2019" name="Nat. Med.">
        <title>A library of human gut bacterial isolates paired with longitudinal multiomics data enables mechanistic microbiome research.</title>
        <authorList>
            <person name="Poyet M."/>
            <person name="Groussin M."/>
            <person name="Gibbons S.M."/>
            <person name="Avila-Pacheco J."/>
            <person name="Jiang X."/>
            <person name="Kearney S.M."/>
            <person name="Perrotta A.R."/>
            <person name="Berdy B."/>
            <person name="Zhao S."/>
            <person name="Lieberman T.D."/>
            <person name="Swanson P.K."/>
            <person name="Smith M."/>
            <person name="Roesemann S."/>
            <person name="Alexander J.E."/>
            <person name="Rich S.A."/>
            <person name="Livny J."/>
            <person name="Vlamakis H."/>
            <person name="Clish C."/>
            <person name="Bullock K."/>
            <person name="Deik A."/>
            <person name="Scott J."/>
            <person name="Pierce K.A."/>
            <person name="Xavier R.J."/>
            <person name="Alm E.J."/>
        </authorList>
    </citation>
    <scope>NUCLEOTIDE SEQUENCE [LARGE SCALE GENOMIC DNA]</scope>
    <source>
        <strain evidence="1 4">BIOML-A13</strain>
        <strain evidence="2 3">BIOML-A3</strain>
    </source>
</reference>
<dbReference type="RefSeq" id="WP_155163927.1">
    <property type="nucleotide sequence ID" value="NZ_CAUEDM010000120.1"/>
</dbReference>
<evidence type="ECO:0000313" key="1">
    <source>
        <dbReference type="EMBL" id="MTT75889.1"/>
    </source>
</evidence>
<organism evidence="1 4">
    <name type="scientific">Phascolarctobacterium faecium</name>
    <dbReference type="NCBI Taxonomy" id="33025"/>
    <lineage>
        <taxon>Bacteria</taxon>
        <taxon>Bacillati</taxon>
        <taxon>Bacillota</taxon>
        <taxon>Negativicutes</taxon>
        <taxon>Acidaminococcales</taxon>
        <taxon>Acidaminococcaceae</taxon>
        <taxon>Phascolarctobacterium</taxon>
    </lineage>
</organism>
<dbReference type="EMBL" id="WNBM01000003">
    <property type="protein sequence ID" value="MTT75889.1"/>
    <property type="molecule type" value="Genomic_DNA"/>
</dbReference>
<comment type="caution">
    <text evidence="1">The sequence shown here is derived from an EMBL/GenBank/DDBJ whole genome shotgun (WGS) entry which is preliminary data.</text>
</comment>
<evidence type="ECO:0000313" key="4">
    <source>
        <dbReference type="Proteomes" id="UP000484547"/>
    </source>
</evidence>
<protein>
    <submittedName>
        <fullName evidence="1">Uncharacterized protein</fullName>
    </submittedName>
</protein>
<proteinExistence type="predicted"/>
<sequence length="77" mass="8840">MYVVIRDHILEGDSLEDLAACLLRWMPPLVPWMLDLQNEVKEQAGEYGSEGQALLAVIKGDREKYKIDYQSKDSPFL</sequence>
<evidence type="ECO:0000313" key="2">
    <source>
        <dbReference type="EMBL" id="MTU03951.1"/>
    </source>
</evidence>
<dbReference type="AlphaFoldDB" id="A0A7X3BVL3"/>
<gene>
    <name evidence="1" type="ORF">GMD11_06375</name>
    <name evidence="2" type="ORF">GMD18_06020</name>
</gene>
<evidence type="ECO:0000313" key="3">
    <source>
        <dbReference type="Proteomes" id="UP000443070"/>
    </source>
</evidence>
<dbReference type="Proteomes" id="UP000443070">
    <property type="component" value="Unassembled WGS sequence"/>
</dbReference>
<dbReference type="Proteomes" id="UP000484547">
    <property type="component" value="Unassembled WGS sequence"/>
</dbReference>
<keyword evidence="3" id="KW-1185">Reference proteome</keyword>
<accession>A0A7X3BVL3</accession>